<dbReference type="SUPFAM" id="SSF48371">
    <property type="entry name" value="ARM repeat"/>
    <property type="match status" value="1"/>
</dbReference>
<dbReference type="Proteomes" id="UP001497644">
    <property type="component" value="Chromosome 13"/>
</dbReference>
<proteinExistence type="predicted"/>
<accession>A0AAV2NCL1</accession>
<dbReference type="AlphaFoldDB" id="A0AAV2NCL1"/>
<organism evidence="1 2">
    <name type="scientific">Lasius platythorax</name>
    <dbReference type="NCBI Taxonomy" id="488582"/>
    <lineage>
        <taxon>Eukaryota</taxon>
        <taxon>Metazoa</taxon>
        <taxon>Ecdysozoa</taxon>
        <taxon>Arthropoda</taxon>
        <taxon>Hexapoda</taxon>
        <taxon>Insecta</taxon>
        <taxon>Pterygota</taxon>
        <taxon>Neoptera</taxon>
        <taxon>Endopterygota</taxon>
        <taxon>Hymenoptera</taxon>
        <taxon>Apocrita</taxon>
        <taxon>Aculeata</taxon>
        <taxon>Formicoidea</taxon>
        <taxon>Formicidae</taxon>
        <taxon>Formicinae</taxon>
        <taxon>Lasius</taxon>
        <taxon>Lasius</taxon>
    </lineage>
</organism>
<dbReference type="InterPro" id="IPR016024">
    <property type="entry name" value="ARM-type_fold"/>
</dbReference>
<gene>
    <name evidence="1" type="ORF">LPLAT_LOCUS3653</name>
</gene>
<dbReference type="InterPro" id="IPR027902">
    <property type="entry name" value="DUF4487"/>
</dbReference>
<evidence type="ECO:0000313" key="1">
    <source>
        <dbReference type="EMBL" id="CAL1677663.1"/>
    </source>
</evidence>
<reference evidence="1" key="1">
    <citation type="submission" date="2024-04" db="EMBL/GenBank/DDBJ databases">
        <authorList>
            <consortium name="Molecular Ecology Group"/>
        </authorList>
    </citation>
    <scope>NUCLEOTIDE SEQUENCE</scope>
</reference>
<dbReference type="EMBL" id="OZ034836">
    <property type="protein sequence ID" value="CAL1677663.1"/>
    <property type="molecule type" value="Genomic_DNA"/>
</dbReference>
<dbReference type="Pfam" id="PF14868">
    <property type="entry name" value="DUF4487"/>
    <property type="match status" value="1"/>
</dbReference>
<evidence type="ECO:0000313" key="2">
    <source>
        <dbReference type="Proteomes" id="UP001497644"/>
    </source>
</evidence>
<name>A0AAV2NCL1_9HYME</name>
<protein>
    <submittedName>
        <fullName evidence="1">Uncharacterized protein</fullName>
    </submittedName>
</protein>
<sequence>MSSPSQTIAFSQASSYQLEKDFFELVDIDSQVCRLQALLENEDLTLDTECLLQMLMQCLSKYTVESLDEQVFKKVLPKAQHFLSQIVRSIDDTIMGDNARIDDLDGVKYKLRICDGVLAFWKKCIEHVSTLGKVRAPYVTSLCDILPETIKIVFEHCKASQKYGVLLSGAMQELRNLFTRGGAIFKLFFATLNGVIVFDTDVQSETELLTKVIDAYGSIASIANGMDTKTFVELSEAFAKLALVYHDDIKPNSVTMHLAQMAKDVSCLLSTIKDQKDKNAERSIMVAMRLLKVLEKLTAAYNECLTYETMPHLVELTAHMHRYSCFSLSKGDERTISINATSFLDVIFNHDDFKQVYFQYGRQIVSHDQHVNYHLLTIAIMKKLNNMPYEHYCKWSLGSDSILDVALTYIEYLGEEICVGELRLSGDCHEIDGPPQLISVYETTLIFFCNLVSKIRSEDFHTLETLLLKYLLCGHFWSSLLSSDVWCFIGRLGTSQLCADHIKHLIKVSVTLIERRDSIEAIMLDHMIISLFELLTEDMKSTLLKDLVENLNTNNYVPILYLLIAKTKGFSSERLRHNFEDLPKAFLDLQEHPSIRNWKRLMQSVSAMVAMDYSDNKDIIEILTKIWSFVEDAIIECEGKQLNILSDLLVSLLDATHVGSLQDNIFCSILKSIATSCVYLPSRGKIKICHFLRRSVDDLDCGVQSVASILTGLFVHLLENENPWVRQEALETFEHMGQRCSEQLIAKIAKALAKIPNISSVMQAYLSSRPYYSLEGFANIQDYLRYLVGAIKNRDGHTCYKYNESEREEKIPRMEKEGSSRDVIMPISIQLDERAEELCKGLAKVLEDRAVISDTVCRKLIAILEKILRAK</sequence>
<keyword evidence="2" id="KW-1185">Reference proteome</keyword>
<dbReference type="PANTHER" id="PTHR16071:SF2">
    <property type="entry name" value="FIGNL1-INTERACTING REGULATOR OF RECOMBINATION AND MITOSIS"/>
    <property type="match status" value="1"/>
</dbReference>
<dbReference type="PANTHER" id="PTHR16071">
    <property type="entry name" value="CHROMOSOME 1 OPEN READING FRAME 112"/>
    <property type="match status" value="1"/>
</dbReference>